<dbReference type="InParanoid" id="Q4W9W4"/>
<reference evidence="3 4" key="1">
    <citation type="journal article" date="2005" name="Nature">
        <title>Genomic sequence of the pathogenic and allergenic filamentous fungus Aspergillus fumigatus.</title>
        <authorList>
            <person name="Nierman W.C."/>
            <person name="Pain A."/>
            <person name="Anderson M.J."/>
            <person name="Wortman J.R."/>
            <person name="Kim H.S."/>
            <person name="Arroyo J."/>
            <person name="Berriman M."/>
            <person name="Abe K."/>
            <person name="Archer D.B."/>
            <person name="Bermejo C."/>
            <person name="Bennett J."/>
            <person name="Bowyer P."/>
            <person name="Chen D."/>
            <person name="Collins M."/>
            <person name="Coulsen R."/>
            <person name="Davies R."/>
            <person name="Dyer P.S."/>
            <person name="Farman M."/>
            <person name="Fedorova N."/>
            <person name="Fedorova N."/>
            <person name="Feldblyum T.V."/>
            <person name="Fischer R."/>
            <person name="Fosker N."/>
            <person name="Fraser A."/>
            <person name="Garcia J.L."/>
            <person name="Garcia M.J."/>
            <person name="Goble A."/>
            <person name="Goldman G.H."/>
            <person name="Gomi K."/>
            <person name="Griffith-Jones S."/>
            <person name="Gwilliam R."/>
            <person name="Haas B."/>
            <person name="Haas H."/>
            <person name="Harris D."/>
            <person name="Horiuchi H."/>
            <person name="Huang J."/>
            <person name="Humphray S."/>
            <person name="Jimenez J."/>
            <person name="Keller N."/>
            <person name="Khouri H."/>
            <person name="Kitamoto K."/>
            <person name="Kobayashi T."/>
            <person name="Konzack S."/>
            <person name="Kulkarni R."/>
            <person name="Kumagai T."/>
            <person name="Lafon A."/>
            <person name="Latge J.P."/>
            <person name="Li W."/>
            <person name="Lord A."/>
            <person name="Lu C."/>
            <person name="Majoros W.H."/>
            <person name="May G.S."/>
            <person name="Miller B.L."/>
            <person name="Mohamoud Y."/>
            <person name="Molina M."/>
            <person name="Monod M."/>
            <person name="Mouyna I."/>
            <person name="Mulligan S."/>
            <person name="Murphy L."/>
            <person name="O'Neil S."/>
            <person name="Paulsen I."/>
            <person name="Penalva M.A."/>
            <person name="Pertea M."/>
            <person name="Price C."/>
            <person name="Pritchard B.L."/>
            <person name="Quail M.A."/>
            <person name="Rabbinowitsch E."/>
            <person name="Rawlins N."/>
            <person name="Rajandream M.A."/>
            <person name="Reichard U."/>
            <person name="Renauld H."/>
            <person name="Robson G.D."/>
            <person name="Rodriguez de Cordoba S."/>
            <person name="Rodriguez-Pena J.M."/>
            <person name="Ronning C.M."/>
            <person name="Rutter S."/>
            <person name="Salzberg S.L."/>
            <person name="Sanchez M."/>
            <person name="Sanchez-Ferrero J.C."/>
            <person name="Saunders D."/>
            <person name="Seeger K."/>
            <person name="Squares R."/>
            <person name="Squares S."/>
            <person name="Takeuchi M."/>
            <person name="Tekaia F."/>
            <person name="Turner G."/>
            <person name="Vazquez de Aldana C.R."/>
            <person name="Weidman J."/>
            <person name="White O."/>
            <person name="Woodward J."/>
            <person name="Yu J.H."/>
            <person name="Fraser C."/>
            <person name="Galagan J.E."/>
            <person name="Asai K."/>
            <person name="Machida M."/>
            <person name="Hall N."/>
            <person name="Barrell B."/>
            <person name="Denning D.W."/>
        </authorList>
    </citation>
    <scope>NUCLEOTIDE SEQUENCE [LARGE SCALE GENOMIC DNA]</scope>
    <source>
        <strain evidence="3 4">Af293</strain>
    </source>
</reference>
<evidence type="ECO:0000313" key="3">
    <source>
        <dbReference type="EMBL" id="EAL84499.1"/>
    </source>
</evidence>
<evidence type="ECO:0000256" key="2">
    <source>
        <dbReference type="SAM" id="SignalP"/>
    </source>
</evidence>
<dbReference type="KEGG" id="afm:AFUA_4G03500"/>
<evidence type="ECO:0000256" key="1">
    <source>
        <dbReference type="SAM" id="MobiDB-lite"/>
    </source>
</evidence>
<feature type="compositionally biased region" description="Low complexity" evidence="1">
    <location>
        <begin position="214"/>
        <end position="235"/>
    </location>
</feature>
<gene>
    <name evidence="3" type="ORF">AFUA_4G03500</name>
</gene>
<dbReference type="GeneID" id="3504067"/>
<accession>Q4W9W4</accession>
<feature type="region of interest" description="Disordered" evidence="1">
    <location>
        <begin position="213"/>
        <end position="235"/>
    </location>
</feature>
<feature type="signal peptide" evidence="2">
    <location>
        <begin position="1"/>
        <end position="17"/>
    </location>
</feature>
<dbReference type="EMBL" id="AAHF01000016">
    <property type="protein sequence ID" value="EAL84499.1"/>
    <property type="molecule type" value="Genomic_DNA"/>
</dbReference>
<feature type="chain" id="PRO_5004246083" evidence="2">
    <location>
        <begin position="18"/>
        <end position="263"/>
    </location>
</feature>
<dbReference type="Proteomes" id="UP000002530">
    <property type="component" value="Unassembled WGS sequence"/>
</dbReference>
<dbReference type="HOGENOM" id="CLU_1057607_0_0_1"/>
<sequence length="263" mass="27573">MLLSLVTVISVFQLAIATNLNPPILYSRHAAQEGSLEKRETCEDGSRCLLGSCCGDGCALNCCALDNGGCKPFPSFPPPPPPSSPLLSRLMSDGHLQWAAESPNGASSAGMCLSGVVGISWGRVVSFLLFKLVLTAQGLHGRGDACHGPHALLDCDARGADGCEDYAYEYEDDYDDDGADVYCDFGDEKRDCDCDCHCHCHCNRVKKHDHEGDTSVAAETTSSTSHRSAATTAAFSPNNNGASAMGVEAPVLAGMVALGAVLL</sequence>
<evidence type="ECO:0000313" key="4">
    <source>
        <dbReference type="Proteomes" id="UP000002530"/>
    </source>
</evidence>
<keyword evidence="2" id="KW-0732">Signal</keyword>
<organism evidence="3 4">
    <name type="scientific">Aspergillus fumigatus (strain ATCC MYA-4609 / CBS 101355 / FGSC A1100 / Af293)</name>
    <name type="common">Neosartorya fumigata</name>
    <dbReference type="NCBI Taxonomy" id="330879"/>
    <lineage>
        <taxon>Eukaryota</taxon>
        <taxon>Fungi</taxon>
        <taxon>Dikarya</taxon>
        <taxon>Ascomycota</taxon>
        <taxon>Pezizomycotina</taxon>
        <taxon>Eurotiomycetes</taxon>
        <taxon>Eurotiomycetidae</taxon>
        <taxon>Eurotiales</taxon>
        <taxon>Aspergillaceae</taxon>
        <taxon>Aspergillus</taxon>
        <taxon>Aspergillus subgen. Fumigati</taxon>
    </lineage>
</organism>
<keyword evidence="4" id="KW-1185">Reference proteome</keyword>
<dbReference type="AlphaFoldDB" id="Q4W9W4"/>
<proteinExistence type="predicted"/>
<comment type="caution">
    <text evidence="3">The sequence shown here is derived from an EMBL/GenBank/DDBJ whole genome shotgun (WGS) entry which is preliminary data.</text>
</comment>
<protein>
    <submittedName>
        <fullName evidence="3">GPI anchored protein, putative</fullName>
    </submittedName>
</protein>
<dbReference type="OrthoDB" id="4509553at2759"/>
<dbReference type="eggNOG" id="ENOG502RNYN">
    <property type="taxonomic scope" value="Eukaryota"/>
</dbReference>
<dbReference type="VEuPathDB" id="FungiDB:Afu4g03500"/>
<name>Q4W9W4_ASPFU</name>
<dbReference type="RefSeq" id="XP_746537.1">
    <property type="nucleotide sequence ID" value="XM_741444.1"/>
</dbReference>